<gene>
    <name evidence="1" type="ORF">SPELUC_LOCUS17446</name>
</gene>
<protein>
    <submittedName>
        <fullName evidence="1">4547_t:CDS:1</fullName>
    </submittedName>
</protein>
<proteinExistence type="predicted"/>
<name>A0ACA9RHH4_9GLOM</name>
<organism evidence="1 2">
    <name type="scientific">Cetraspora pellucida</name>
    <dbReference type="NCBI Taxonomy" id="1433469"/>
    <lineage>
        <taxon>Eukaryota</taxon>
        <taxon>Fungi</taxon>
        <taxon>Fungi incertae sedis</taxon>
        <taxon>Mucoromycota</taxon>
        <taxon>Glomeromycotina</taxon>
        <taxon>Glomeromycetes</taxon>
        <taxon>Diversisporales</taxon>
        <taxon>Gigasporaceae</taxon>
        <taxon>Cetraspora</taxon>
    </lineage>
</organism>
<dbReference type="EMBL" id="CAJVPW010071557">
    <property type="protein sequence ID" value="CAG8793543.1"/>
    <property type="molecule type" value="Genomic_DNA"/>
</dbReference>
<feature type="non-terminal residue" evidence="1">
    <location>
        <position position="63"/>
    </location>
</feature>
<comment type="caution">
    <text evidence="1">The sequence shown here is derived from an EMBL/GenBank/DDBJ whole genome shotgun (WGS) entry which is preliminary data.</text>
</comment>
<dbReference type="Proteomes" id="UP000789366">
    <property type="component" value="Unassembled WGS sequence"/>
</dbReference>
<keyword evidence="2" id="KW-1185">Reference proteome</keyword>
<feature type="non-terminal residue" evidence="1">
    <location>
        <position position="1"/>
    </location>
</feature>
<reference evidence="1" key="1">
    <citation type="submission" date="2021-06" db="EMBL/GenBank/DDBJ databases">
        <authorList>
            <person name="Kallberg Y."/>
            <person name="Tangrot J."/>
            <person name="Rosling A."/>
        </authorList>
    </citation>
    <scope>NUCLEOTIDE SEQUENCE</scope>
    <source>
        <strain evidence="1">28 12/20/2015</strain>
    </source>
</reference>
<sequence length="63" mass="7040">LLQNSNSLRAIKKSVSSDRNKVLCLKETPPTGLQSNNISRRKNNLEKLMKDTEKLAPMLSSLS</sequence>
<evidence type="ECO:0000313" key="2">
    <source>
        <dbReference type="Proteomes" id="UP000789366"/>
    </source>
</evidence>
<evidence type="ECO:0000313" key="1">
    <source>
        <dbReference type="EMBL" id="CAG8793543.1"/>
    </source>
</evidence>
<accession>A0ACA9RHH4</accession>